<gene>
    <name evidence="1" type="ORF">RPERSI_LOCUS31949</name>
</gene>
<feature type="non-terminal residue" evidence="1">
    <location>
        <position position="59"/>
    </location>
</feature>
<protein>
    <submittedName>
        <fullName evidence="1">19916_t:CDS:1</fullName>
    </submittedName>
</protein>
<feature type="non-terminal residue" evidence="1">
    <location>
        <position position="1"/>
    </location>
</feature>
<organism evidence="1 2">
    <name type="scientific">Racocetra persica</name>
    <dbReference type="NCBI Taxonomy" id="160502"/>
    <lineage>
        <taxon>Eukaryota</taxon>
        <taxon>Fungi</taxon>
        <taxon>Fungi incertae sedis</taxon>
        <taxon>Mucoromycota</taxon>
        <taxon>Glomeromycotina</taxon>
        <taxon>Glomeromycetes</taxon>
        <taxon>Diversisporales</taxon>
        <taxon>Gigasporaceae</taxon>
        <taxon>Racocetra</taxon>
    </lineage>
</organism>
<dbReference type="Proteomes" id="UP000789920">
    <property type="component" value="Unassembled WGS sequence"/>
</dbReference>
<sequence>IISVTTGEVVKTISDSFGNCHNDEITCMMLNPSDPLQLFSGSLDGTIKVWKYSDVELLK</sequence>
<proteinExistence type="predicted"/>
<keyword evidence="2" id="KW-1185">Reference proteome</keyword>
<evidence type="ECO:0000313" key="2">
    <source>
        <dbReference type="Proteomes" id="UP000789920"/>
    </source>
</evidence>
<comment type="caution">
    <text evidence="1">The sequence shown here is derived from an EMBL/GenBank/DDBJ whole genome shotgun (WGS) entry which is preliminary data.</text>
</comment>
<accession>A0ACA9SJD5</accession>
<evidence type="ECO:0000313" key="1">
    <source>
        <dbReference type="EMBL" id="CAG8841597.1"/>
    </source>
</evidence>
<reference evidence="1" key="1">
    <citation type="submission" date="2021-06" db="EMBL/GenBank/DDBJ databases">
        <authorList>
            <person name="Kallberg Y."/>
            <person name="Tangrot J."/>
            <person name="Rosling A."/>
        </authorList>
    </citation>
    <scope>NUCLEOTIDE SEQUENCE</scope>
    <source>
        <strain evidence="1">MA461A</strain>
    </source>
</reference>
<dbReference type="EMBL" id="CAJVQC010130878">
    <property type="protein sequence ID" value="CAG8841597.1"/>
    <property type="molecule type" value="Genomic_DNA"/>
</dbReference>
<name>A0ACA9SJD5_9GLOM</name>